<comment type="caution">
    <text evidence="9">The sequence shown here is derived from an EMBL/GenBank/DDBJ whole genome shotgun (WGS) entry which is preliminary data.</text>
</comment>
<comment type="subcellular location">
    <subcellularLocation>
        <location evidence="1">Cell membrane</location>
        <topology evidence="1">Multi-pass membrane protein</topology>
    </subcellularLocation>
</comment>
<dbReference type="PANTHER" id="PTHR33778">
    <property type="entry name" value="PROTEIN MGTC"/>
    <property type="match status" value="1"/>
</dbReference>
<gene>
    <name evidence="9" type="ORF">OFY01_23425</name>
</gene>
<dbReference type="InterPro" id="IPR049177">
    <property type="entry name" value="MgtC_SapB_SrpB_YhiD_N"/>
</dbReference>
<evidence type="ECO:0000256" key="5">
    <source>
        <dbReference type="ARBA" id="ARBA00022989"/>
    </source>
</evidence>
<evidence type="ECO:0000256" key="7">
    <source>
        <dbReference type="SAM" id="Phobius"/>
    </source>
</evidence>
<dbReference type="InterPro" id="IPR003416">
    <property type="entry name" value="MgtC/SapB/SrpB/YhiD_fam"/>
</dbReference>
<evidence type="ECO:0000259" key="8">
    <source>
        <dbReference type="Pfam" id="PF02308"/>
    </source>
</evidence>
<dbReference type="PANTHER" id="PTHR33778:SF1">
    <property type="entry name" value="MAGNESIUM TRANSPORTER YHID-RELATED"/>
    <property type="match status" value="1"/>
</dbReference>
<evidence type="ECO:0000256" key="1">
    <source>
        <dbReference type="ARBA" id="ARBA00004651"/>
    </source>
</evidence>
<evidence type="ECO:0000256" key="4">
    <source>
        <dbReference type="ARBA" id="ARBA00022692"/>
    </source>
</evidence>
<dbReference type="PRINTS" id="PR01837">
    <property type="entry name" value="MGTCSAPBPROT"/>
</dbReference>
<keyword evidence="3" id="KW-1003">Cell membrane</keyword>
<feature type="transmembrane region" description="Helical" evidence="7">
    <location>
        <begin position="95"/>
        <end position="123"/>
    </location>
</feature>
<keyword evidence="5 7" id="KW-1133">Transmembrane helix</keyword>
<evidence type="ECO:0000313" key="10">
    <source>
        <dbReference type="Proteomes" id="UP001163064"/>
    </source>
</evidence>
<accession>A0ABT3U221</accession>
<feature type="transmembrane region" description="Helical" evidence="7">
    <location>
        <begin position="62"/>
        <end position="83"/>
    </location>
</feature>
<dbReference type="RefSeq" id="WP_266603021.1">
    <property type="nucleotide sequence ID" value="NZ_JAPHNL010000277.1"/>
</dbReference>
<proteinExistence type="inferred from homology"/>
<keyword evidence="6 7" id="KW-0472">Membrane</keyword>
<sequence length="213" mass="21833">MHWETVGQLAAAACLGTFVGLERELEAKWAGLRTHMLVALGSALFTIAGYDVVSSHTDPVRLAAQVASGIGFLGAGAIMRGGLTVHGLTTAATLWLTAAVGVAVGLHSWTPAVAATAITVVVLRVVKRAEERVSVVHPTVLLTADLAPGTSPDDIAGAIEERLPGSRTMKVTASASEVSLQMLVRPGPEETLAELSGRLLAIEGLTGVSLGGE</sequence>
<feature type="transmembrane region" description="Helical" evidence="7">
    <location>
        <begin position="30"/>
        <end position="50"/>
    </location>
</feature>
<dbReference type="EMBL" id="JAPHNL010000277">
    <property type="protein sequence ID" value="MCX3062652.1"/>
    <property type="molecule type" value="Genomic_DNA"/>
</dbReference>
<dbReference type="Proteomes" id="UP001163064">
    <property type="component" value="Unassembled WGS sequence"/>
</dbReference>
<feature type="domain" description="MgtC/SapB/SrpB/YhiD N-terminal" evidence="8">
    <location>
        <begin position="9"/>
        <end position="131"/>
    </location>
</feature>
<reference evidence="9" key="1">
    <citation type="submission" date="2022-10" db="EMBL/GenBank/DDBJ databases">
        <title>Streptomyces beihaiensis sp. nov., a chitin degrading actinobacterium, isolated from shrimp pond soil.</title>
        <authorList>
            <person name="Xie J."/>
            <person name="Shen N."/>
        </authorList>
    </citation>
    <scope>NUCLEOTIDE SEQUENCE</scope>
    <source>
        <strain evidence="9">GXMU-J5</strain>
    </source>
</reference>
<evidence type="ECO:0000256" key="3">
    <source>
        <dbReference type="ARBA" id="ARBA00022475"/>
    </source>
</evidence>
<evidence type="ECO:0000256" key="6">
    <source>
        <dbReference type="ARBA" id="ARBA00023136"/>
    </source>
</evidence>
<dbReference type="Pfam" id="PF02308">
    <property type="entry name" value="MgtC"/>
    <property type="match status" value="1"/>
</dbReference>
<comment type="similarity">
    <text evidence="2">Belongs to the MgtC/SapB family.</text>
</comment>
<evidence type="ECO:0000256" key="2">
    <source>
        <dbReference type="ARBA" id="ARBA00009298"/>
    </source>
</evidence>
<keyword evidence="4 7" id="KW-0812">Transmembrane</keyword>
<organism evidence="9 10">
    <name type="scientific">Streptomyces beihaiensis</name>
    <dbReference type="NCBI Taxonomy" id="2984495"/>
    <lineage>
        <taxon>Bacteria</taxon>
        <taxon>Bacillati</taxon>
        <taxon>Actinomycetota</taxon>
        <taxon>Actinomycetes</taxon>
        <taxon>Kitasatosporales</taxon>
        <taxon>Streptomycetaceae</taxon>
        <taxon>Streptomyces</taxon>
    </lineage>
</organism>
<evidence type="ECO:0000313" key="9">
    <source>
        <dbReference type="EMBL" id="MCX3062652.1"/>
    </source>
</evidence>
<name>A0ABT3U221_9ACTN</name>
<keyword evidence="10" id="KW-1185">Reference proteome</keyword>
<protein>
    <submittedName>
        <fullName evidence="9">MgtC/SapB family protein</fullName>
    </submittedName>
</protein>